<feature type="transmembrane region" description="Helical" evidence="6">
    <location>
        <begin position="130"/>
        <end position="150"/>
    </location>
</feature>
<comment type="caution">
    <text evidence="8">The sequence shown here is derived from an EMBL/GenBank/DDBJ whole genome shotgun (WGS) entry which is preliminary data.</text>
</comment>
<evidence type="ECO:0000256" key="3">
    <source>
        <dbReference type="ARBA" id="ARBA00022989"/>
    </source>
</evidence>
<dbReference type="EMBL" id="SPRH01000099">
    <property type="protein sequence ID" value="TIB95287.1"/>
    <property type="molecule type" value="Genomic_DNA"/>
</dbReference>
<dbReference type="AlphaFoldDB" id="A0A4T0RF67"/>
<organism evidence="8 9">
    <name type="scientific">Wallemia mellicola</name>
    <dbReference type="NCBI Taxonomy" id="1708541"/>
    <lineage>
        <taxon>Eukaryota</taxon>
        <taxon>Fungi</taxon>
        <taxon>Dikarya</taxon>
        <taxon>Basidiomycota</taxon>
        <taxon>Wallemiomycotina</taxon>
        <taxon>Wallemiomycetes</taxon>
        <taxon>Wallemiales</taxon>
        <taxon>Wallemiaceae</taxon>
        <taxon>Wallemia</taxon>
    </lineage>
</organism>
<evidence type="ECO:0000259" key="7">
    <source>
        <dbReference type="PROSITE" id="PS50850"/>
    </source>
</evidence>
<dbReference type="Proteomes" id="UP000307169">
    <property type="component" value="Unassembled WGS sequence"/>
</dbReference>
<gene>
    <name evidence="8" type="ORF">E3Q17_04333</name>
</gene>
<dbReference type="Pfam" id="PF07690">
    <property type="entry name" value="MFS_1"/>
    <property type="match status" value="1"/>
</dbReference>
<reference evidence="8 9" key="1">
    <citation type="submission" date="2019-03" db="EMBL/GenBank/DDBJ databases">
        <title>Sequencing 25 genomes of Wallemia mellicola.</title>
        <authorList>
            <person name="Gostincar C."/>
        </authorList>
    </citation>
    <scope>NUCLEOTIDE SEQUENCE [LARGE SCALE GENOMIC DNA]</scope>
    <source>
        <strain evidence="8 9">EXF-1262</strain>
    </source>
</reference>
<dbReference type="GO" id="GO:0022857">
    <property type="term" value="F:transmembrane transporter activity"/>
    <property type="evidence" value="ECO:0007669"/>
    <property type="project" value="InterPro"/>
</dbReference>
<dbReference type="InterPro" id="IPR020846">
    <property type="entry name" value="MFS_dom"/>
</dbReference>
<dbReference type="GO" id="GO:0005886">
    <property type="term" value="C:plasma membrane"/>
    <property type="evidence" value="ECO:0007669"/>
    <property type="project" value="TreeGrafter"/>
</dbReference>
<evidence type="ECO:0000313" key="8">
    <source>
        <dbReference type="EMBL" id="TIB95287.1"/>
    </source>
</evidence>
<feature type="transmembrane region" description="Helical" evidence="6">
    <location>
        <begin position="220"/>
        <end position="240"/>
    </location>
</feature>
<feature type="transmembrane region" description="Helical" evidence="6">
    <location>
        <begin position="302"/>
        <end position="321"/>
    </location>
</feature>
<proteinExistence type="predicted"/>
<feature type="transmembrane region" description="Helical" evidence="6">
    <location>
        <begin position="156"/>
        <end position="178"/>
    </location>
</feature>
<dbReference type="FunFam" id="1.20.1250.20:FF:000088">
    <property type="entry name" value="MFS multidrug transporter, putative"/>
    <property type="match status" value="1"/>
</dbReference>
<dbReference type="PANTHER" id="PTHR23502:SF3">
    <property type="entry name" value="MAJOR FACILITATOR SUPERFAMILY (MFS) PROFILE DOMAIN-CONTAINING PROTEIN-RELATED"/>
    <property type="match status" value="1"/>
</dbReference>
<keyword evidence="4 6" id="KW-0472">Membrane</keyword>
<feature type="transmembrane region" description="Helical" evidence="6">
    <location>
        <begin position="443"/>
        <end position="464"/>
    </location>
</feature>
<dbReference type="PANTHER" id="PTHR23502">
    <property type="entry name" value="MAJOR FACILITATOR SUPERFAMILY"/>
    <property type="match status" value="1"/>
</dbReference>
<feature type="transmembrane region" description="Helical" evidence="6">
    <location>
        <begin position="104"/>
        <end position="123"/>
    </location>
</feature>
<dbReference type="PROSITE" id="PS50850">
    <property type="entry name" value="MFS"/>
    <property type="match status" value="1"/>
</dbReference>
<dbReference type="SUPFAM" id="SSF103473">
    <property type="entry name" value="MFS general substrate transporter"/>
    <property type="match status" value="1"/>
</dbReference>
<sequence>MNKRFESLDSNDQMRSNKEVPDDTSSGSSKRAYFERKDEQGRRILTEDMAPEVLGYAFSERKKYMIITVIAILQISMNFNTSVYPNAVVSISQTWDVSEQAARVGQMIFLVLYAFGCELWAPWSEEYGRWPILQLSLFLVNIWSLMQSLAPNYATMIIGRALAGLSSAGGSVTLGLCADLWSADTQQYGVAYVVWSSVTGTTVGPIVGGFLQSFAPSWRWIFWIQLIFGGFTQVLHLLFVPETRSSILLDREAKKRRQEAAKAGKTVPNIWGPNEVKAQRITMKDITITFIRPFEFFLKEPIVLFCSLLSGFSDMLIFIFLESYNPGRRYSSNGILSPIKSVLLLFREFIHRELLSLTKTVSGLVISLGRHNRTSTMVKLINFSWGSFLPFIRRDIKRRKIDPYSVTPESRLYWLLYTAPLEAIGLFGFAWTSLPPEEYETHWIAPMIFAALIGIANYCIYMATIDYMVAAYGPYSSSATGGNGFARDLLAGISAMFSTPFYSHFKGRNKLTYPSTILACIAAVLVAPIFMLYFYGPTVRRKSRFAQSLNQENESTKIRKQVRDEKALGSAKHIENSA</sequence>
<keyword evidence="2 6" id="KW-0812">Transmembrane</keyword>
<evidence type="ECO:0000256" key="2">
    <source>
        <dbReference type="ARBA" id="ARBA00022692"/>
    </source>
</evidence>
<feature type="transmembrane region" description="Helical" evidence="6">
    <location>
        <begin position="412"/>
        <end position="431"/>
    </location>
</feature>
<accession>A0A4T0RF67</accession>
<feature type="transmembrane region" description="Helical" evidence="6">
    <location>
        <begin position="64"/>
        <end position="84"/>
    </location>
</feature>
<comment type="subcellular location">
    <subcellularLocation>
        <location evidence="1">Membrane</location>
        <topology evidence="1">Multi-pass membrane protein</topology>
    </subcellularLocation>
</comment>
<evidence type="ECO:0000313" key="9">
    <source>
        <dbReference type="Proteomes" id="UP000307169"/>
    </source>
</evidence>
<feature type="region of interest" description="Disordered" evidence="5">
    <location>
        <begin position="554"/>
        <end position="578"/>
    </location>
</feature>
<evidence type="ECO:0000256" key="5">
    <source>
        <dbReference type="SAM" id="MobiDB-lite"/>
    </source>
</evidence>
<dbReference type="InterPro" id="IPR036259">
    <property type="entry name" value="MFS_trans_sf"/>
</dbReference>
<protein>
    <submittedName>
        <fullName evidence="8">Multidrug transporter</fullName>
    </submittedName>
</protein>
<feature type="transmembrane region" description="Helical" evidence="6">
    <location>
        <begin position="511"/>
        <end position="535"/>
    </location>
</feature>
<dbReference type="InterPro" id="IPR011701">
    <property type="entry name" value="MFS"/>
</dbReference>
<evidence type="ECO:0000256" key="6">
    <source>
        <dbReference type="SAM" id="Phobius"/>
    </source>
</evidence>
<evidence type="ECO:0000256" key="4">
    <source>
        <dbReference type="ARBA" id="ARBA00023136"/>
    </source>
</evidence>
<name>A0A4T0RF67_9BASI</name>
<feature type="transmembrane region" description="Helical" evidence="6">
    <location>
        <begin position="190"/>
        <end position="214"/>
    </location>
</feature>
<feature type="domain" description="Major facilitator superfamily (MFS) profile" evidence="7">
    <location>
        <begin position="66"/>
        <end position="540"/>
    </location>
</feature>
<keyword evidence="3 6" id="KW-1133">Transmembrane helix</keyword>
<feature type="region of interest" description="Disordered" evidence="5">
    <location>
        <begin position="1"/>
        <end position="34"/>
    </location>
</feature>
<dbReference type="Gene3D" id="1.20.1250.20">
    <property type="entry name" value="MFS general substrate transporter like domains"/>
    <property type="match status" value="1"/>
</dbReference>
<evidence type="ECO:0000256" key="1">
    <source>
        <dbReference type="ARBA" id="ARBA00004141"/>
    </source>
</evidence>